<comment type="similarity">
    <text evidence="3">Belongs to the proteasome inhibitor PI31 family.</text>
</comment>
<keyword evidence="7" id="KW-0256">Endoplasmic reticulum</keyword>
<dbReference type="Proteomes" id="UP000308133">
    <property type="component" value="Unassembled WGS sequence"/>
</dbReference>
<feature type="compositionally biased region" description="Low complexity" evidence="11">
    <location>
        <begin position="208"/>
        <end position="222"/>
    </location>
</feature>
<evidence type="ECO:0000256" key="6">
    <source>
        <dbReference type="ARBA" id="ARBA00022553"/>
    </source>
</evidence>
<evidence type="ECO:0000259" key="13">
    <source>
        <dbReference type="Pfam" id="PF11566"/>
    </source>
</evidence>
<keyword evidence="6" id="KW-0597">Phosphoprotein</keyword>
<evidence type="ECO:0000313" key="14">
    <source>
        <dbReference type="EMBL" id="TKX25465.1"/>
    </source>
</evidence>
<dbReference type="InterPro" id="IPR013886">
    <property type="entry name" value="PI31_Prot_C"/>
</dbReference>
<dbReference type="EMBL" id="PTQR01000028">
    <property type="protein sequence ID" value="TKX25465.1"/>
    <property type="molecule type" value="Genomic_DNA"/>
</dbReference>
<comment type="caution">
    <text evidence="14">The sequence shown here is derived from an EMBL/GenBank/DDBJ whole genome shotgun (WGS) entry which is preliminary data.</text>
</comment>
<evidence type="ECO:0000259" key="12">
    <source>
        <dbReference type="Pfam" id="PF08577"/>
    </source>
</evidence>
<dbReference type="AlphaFoldDB" id="A0A4U7B6Q7"/>
<feature type="compositionally biased region" description="Polar residues" evidence="11">
    <location>
        <begin position="129"/>
        <end position="151"/>
    </location>
</feature>
<protein>
    <submittedName>
        <fullName evidence="14">Uncharacterized protein</fullName>
    </submittedName>
</protein>
<dbReference type="InterPro" id="IPR021625">
    <property type="entry name" value="PI31_Prot_N"/>
</dbReference>
<dbReference type="Pfam" id="PF08577">
    <property type="entry name" value="PI31_Prot_C"/>
    <property type="match status" value="1"/>
</dbReference>
<keyword evidence="9" id="KW-0007">Acetylation</keyword>
<feature type="compositionally biased region" description="Gly residues" evidence="11">
    <location>
        <begin position="284"/>
        <end position="297"/>
    </location>
</feature>
<evidence type="ECO:0000256" key="2">
    <source>
        <dbReference type="ARBA" id="ARBA00004496"/>
    </source>
</evidence>
<evidence type="ECO:0000256" key="4">
    <source>
        <dbReference type="ARBA" id="ARBA00022481"/>
    </source>
</evidence>
<keyword evidence="5" id="KW-0963">Cytoplasm</keyword>
<evidence type="ECO:0000256" key="9">
    <source>
        <dbReference type="ARBA" id="ARBA00022990"/>
    </source>
</evidence>
<evidence type="ECO:0000256" key="1">
    <source>
        <dbReference type="ARBA" id="ARBA00004240"/>
    </source>
</evidence>
<reference evidence="14 15" key="1">
    <citation type="submission" date="2018-02" db="EMBL/GenBank/DDBJ databases">
        <title>Draft genome sequences of Elsinoe sp., causing black scab on jojoba.</title>
        <authorList>
            <person name="Stodart B."/>
            <person name="Jeffress S."/>
            <person name="Ash G."/>
            <person name="Arun Chinnappa K."/>
        </authorList>
    </citation>
    <scope>NUCLEOTIDE SEQUENCE [LARGE SCALE GENOMIC DNA]</scope>
    <source>
        <strain evidence="14 15">Hillstone_2</strain>
    </source>
</reference>
<feature type="compositionally biased region" description="Pro residues" evidence="11">
    <location>
        <begin position="229"/>
        <end position="241"/>
    </location>
</feature>
<feature type="region of interest" description="Disordered" evidence="11">
    <location>
        <begin position="128"/>
        <end position="164"/>
    </location>
</feature>
<sequence length="408" mass="42428">MATANVLSAQSIASLIAQSLPPDASPQLKNPYDGVAIAVHAAMIAVGFRLIGLTEDDRLPQSDKPARTLPDNWNQHSPSSHSFKYAHGQSSMEFLIKINRMGNKAVVMGMGIGDDKTNSFDVKIDEYISPSSLPSSPTKDDLTPTSSNTTAAPERSSDDLPETSKAIRDKTIEIYISAGRLSDFGALTRINLIQKLLASLYKPGYEETPSSSRNTTDTSSRTNEGRPQRPGPEEQPSPARPHPLHDPLAMPPRRPGVAPGEFAPPGFEDEYDMTRPPRPYPPGTVGGGGGGGGGYGIGHRDLYPQGLGPNDPFRNIGPGLGGPGGGMGGGMHPDFNDPLFTGQGRGGGAQDPFGYDAQAPPGARYDPVGPGGAPRGSGGGGRFPGGGMGGPGGRPHNPFGGFGGGDFI</sequence>
<dbReference type="Pfam" id="PF11566">
    <property type="entry name" value="PI31_Prot_N"/>
    <property type="match status" value="1"/>
</dbReference>
<evidence type="ECO:0000256" key="11">
    <source>
        <dbReference type="SAM" id="MobiDB-lite"/>
    </source>
</evidence>
<feature type="domain" description="PI31 proteasome regulator N-terminal" evidence="13">
    <location>
        <begin position="25"/>
        <end position="202"/>
    </location>
</feature>
<keyword evidence="8" id="KW-0647">Proteasome</keyword>
<evidence type="ECO:0000256" key="5">
    <source>
        <dbReference type="ARBA" id="ARBA00022490"/>
    </source>
</evidence>
<dbReference type="GO" id="GO:0000502">
    <property type="term" value="C:proteasome complex"/>
    <property type="evidence" value="ECO:0007669"/>
    <property type="project" value="UniProtKB-KW"/>
</dbReference>
<comment type="subcellular location">
    <subcellularLocation>
        <location evidence="2">Cytoplasm</location>
    </subcellularLocation>
    <subcellularLocation>
        <location evidence="1">Endoplasmic reticulum</location>
    </subcellularLocation>
</comment>
<feature type="domain" description="PI31 proteasome regulator C-terminal" evidence="12">
    <location>
        <begin position="297"/>
        <end position="370"/>
    </location>
</feature>
<feature type="region of interest" description="Disordered" evidence="11">
    <location>
        <begin position="58"/>
        <end position="81"/>
    </location>
</feature>
<evidence type="ECO:0000256" key="10">
    <source>
        <dbReference type="ARBA" id="ARBA00024805"/>
    </source>
</evidence>
<gene>
    <name evidence="14" type="ORF">C1H76_2113</name>
</gene>
<evidence type="ECO:0000313" key="15">
    <source>
        <dbReference type="Proteomes" id="UP000308133"/>
    </source>
</evidence>
<name>A0A4U7B6Q7_9PEZI</name>
<evidence type="ECO:0000256" key="8">
    <source>
        <dbReference type="ARBA" id="ARBA00022942"/>
    </source>
</evidence>
<dbReference type="GO" id="GO:0070628">
    <property type="term" value="F:proteasome binding"/>
    <property type="evidence" value="ECO:0007669"/>
    <property type="project" value="InterPro"/>
</dbReference>
<dbReference type="PANTHER" id="PTHR13266:SF1">
    <property type="entry name" value="PROTEASOME INHIBITOR PI31 SUBUNIT"/>
    <property type="match status" value="1"/>
</dbReference>
<organism evidence="14 15">
    <name type="scientific">Elsinoe australis</name>
    <dbReference type="NCBI Taxonomy" id="40998"/>
    <lineage>
        <taxon>Eukaryota</taxon>
        <taxon>Fungi</taxon>
        <taxon>Dikarya</taxon>
        <taxon>Ascomycota</taxon>
        <taxon>Pezizomycotina</taxon>
        <taxon>Dothideomycetes</taxon>
        <taxon>Dothideomycetidae</taxon>
        <taxon>Myriangiales</taxon>
        <taxon>Elsinoaceae</taxon>
        <taxon>Elsinoe</taxon>
    </lineage>
</organism>
<proteinExistence type="inferred from homology"/>
<dbReference type="Gene3D" id="3.40.1000.30">
    <property type="match status" value="1"/>
</dbReference>
<keyword evidence="4" id="KW-0488">Methylation</keyword>
<dbReference type="GO" id="GO:0043161">
    <property type="term" value="P:proteasome-mediated ubiquitin-dependent protein catabolic process"/>
    <property type="evidence" value="ECO:0007669"/>
    <property type="project" value="InterPro"/>
</dbReference>
<evidence type="ECO:0000256" key="3">
    <source>
        <dbReference type="ARBA" id="ARBA00006405"/>
    </source>
</evidence>
<feature type="compositionally biased region" description="Gly residues" evidence="11">
    <location>
        <begin position="369"/>
        <end position="393"/>
    </location>
</feature>
<accession>A0A4U7B6Q7</accession>
<dbReference type="GO" id="GO:0004866">
    <property type="term" value="F:endopeptidase inhibitor activity"/>
    <property type="evidence" value="ECO:0007669"/>
    <property type="project" value="InterPro"/>
</dbReference>
<evidence type="ECO:0000256" key="7">
    <source>
        <dbReference type="ARBA" id="ARBA00022824"/>
    </source>
</evidence>
<feature type="compositionally biased region" description="Polar residues" evidence="11">
    <location>
        <begin position="71"/>
        <end position="81"/>
    </location>
</feature>
<feature type="region of interest" description="Disordered" evidence="11">
    <location>
        <begin position="204"/>
        <end position="408"/>
    </location>
</feature>
<feature type="compositionally biased region" description="Gly residues" evidence="11">
    <location>
        <begin position="318"/>
        <end position="331"/>
    </location>
</feature>
<comment type="function">
    <text evidence="10">Plays an important role in control of proteasome function. Inhibits the hydrolysis of protein and peptide substrates by the 20S proteasome. Also inhibits the activation of the proteasome by the proteasome regulatory proteins PA700 and PA28.</text>
</comment>
<dbReference type="PANTHER" id="PTHR13266">
    <property type="entry name" value="PROTEASOME INHIBITOR"/>
    <property type="match status" value="1"/>
</dbReference>
<dbReference type="InterPro" id="IPR045128">
    <property type="entry name" value="PI31-like"/>
</dbReference>
<dbReference type="GO" id="GO:0005783">
    <property type="term" value="C:endoplasmic reticulum"/>
    <property type="evidence" value="ECO:0007669"/>
    <property type="project" value="UniProtKB-SubCell"/>
</dbReference>